<organism evidence="3 4">
    <name type="scientific">Lysobacter gummosus</name>
    <dbReference type="NCBI Taxonomy" id="262324"/>
    <lineage>
        <taxon>Bacteria</taxon>
        <taxon>Pseudomonadati</taxon>
        <taxon>Pseudomonadota</taxon>
        <taxon>Gammaproteobacteria</taxon>
        <taxon>Lysobacterales</taxon>
        <taxon>Lysobacteraceae</taxon>
        <taxon>Lysobacter</taxon>
    </lineage>
</organism>
<gene>
    <name evidence="3" type="ORF">MOV92_02885</name>
</gene>
<dbReference type="EMBL" id="CP093547">
    <property type="protein sequence ID" value="UNP30242.1"/>
    <property type="molecule type" value="Genomic_DNA"/>
</dbReference>
<dbReference type="SUPFAM" id="SSF55961">
    <property type="entry name" value="Bet v1-like"/>
    <property type="match status" value="1"/>
</dbReference>
<comment type="similarity">
    <text evidence="1">Belongs to the AHA1 family.</text>
</comment>
<dbReference type="Pfam" id="PF08327">
    <property type="entry name" value="AHSA1"/>
    <property type="match status" value="1"/>
</dbReference>
<dbReference type="InterPro" id="IPR013538">
    <property type="entry name" value="ASHA1/2-like_C"/>
</dbReference>
<dbReference type="PANTHER" id="PTHR36929">
    <property type="entry name" value="ATTACHMENT SUBUNIT, PUTATIVE-RELATED"/>
    <property type="match status" value="1"/>
</dbReference>
<name>A0ABY3XF31_9GAMM</name>
<evidence type="ECO:0000256" key="1">
    <source>
        <dbReference type="ARBA" id="ARBA00006817"/>
    </source>
</evidence>
<proteinExistence type="inferred from homology"/>
<dbReference type="Gene3D" id="3.30.530.20">
    <property type="match status" value="1"/>
</dbReference>
<protein>
    <submittedName>
        <fullName evidence="3">SRPBCC domain-containing protein</fullName>
    </submittedName>
</protein>
<dbReference type="RefSeq" id="WP_083512271.1">
    <property type="nucleotide sequence ID" value="NZ_CP011131.1"/>
</dbReference>
<sequence>MTSDGSSPFAAAPARSSHRIEERSIRLQCLIHAPRDLVFLAWTDPVHVARWWGPHGFRSVVRQMDVAVGGQFRICMIAPDGTEYPIKATYQDIVEPERLVYIDDWDDDRPSQQSRVTVTFEAAGPEQTLLTVEMLFATQAEREAAQAQHIIPGWGETFERLDAYLAQR</sequence>
<dbReference type="PANTHER" id="PTHR36929:SF5">
    <property type="entry name" value="BLR6751 PROTEIN"/>
    <property type="match status" value="1"/>
</dbReference>
<keyword evidence="4" id="KW-1185">Reference proteome</keyword>
<evidence type="ECO:0000313" key="3">
    <source>
        <dbReference type="EMBL" id="UNP30242.1"/>
    </source>
</evidence>
<feature type="domain" description="Activator of Hsp90 ATPase homologue 1/2-like C-terminal" evidence="2">
    <location>
        <begin position="33"/>
        <end position="165"/>
    </location>
</feature>
<dbReference type="InterPro" id="IPR023393">
    <property type="entry name" value="START-like_dom_sf"/>
</dbReference>
<reference evidence="3 4" key="1">
    <citation type="submission" date="2022-03" db="EMBL/GenBank/DDBJ databases">
        <title>Complete genome sequence of Lysobacter capsici VKM B-2533 and Lysobacter gummosus 10.1.1, promising sources of lytic agents.</title>
        <authorList>
            <person name="Tarlachkov S.V."/>
            <person name="Kudryakova I.V."/>
            <person name="Afoshin A.S."/>
            <person name="Leontyevskaya E.A."/>
            <person name="Leontyevskaya N.V."/>
        </authorList>
    </citation>
    <scope>NUCLEOTIDE SEQUENCE [LARGE SCALE GENOMIC DNA]</scope>
    <source>
        <strain evidence="3 4">10.1.1</strain>
    </source>
</reference>
<dbReference type="Proteomes" id="UP000829194">
    <property type="component" value="Chromosome"/>
</dbReference>
<evidence type="ECO:0000313" key="4">
    <source>
        <dbReference type="Proteomes" id="UP000829194"/>
    </source>
</evidence>
<evidence type="ECO:0000259" key="2">
    <source>
        <dbReference type="Pfam" id="PF08327"/>
    </source>
</evidence>
<accession>A0ABY3XF31</accession>